<feature type="compositionally biased region" description="Basic and acidic residues" evidence="1">
    <location>
        <begin position="349"/>
        <end position="359"/>
    </location>
</feature>
<proteinExistence type="predicted"/>
<feature type="region of interest" description="Disordered" evidence="1">
    <location>
        <begin position="183"/>
        <end position="296"/>
    </location>
</feature>
<evidence type="ECO:0000256" key="1">
    <source>
        <dbReference type="SAM" id="MobiDB-lite"/>
    </source>
</evidence>
<dbReference type="GeneID" id="18818258"/>
<dbReference type="Proteomes" id="UP000008064">
    <property type="component" value="Unassembled WGS sequence"/>
</dbReference>
<accession>F8NPN5</accession>
<dbReference type="EMBL" id="GL945431">
    <property type="protein sequence ID" value="EGO27726.1"/>
    <property type="molecule type" value="Genomic_DNA"/>
</dbReference>
<feature type="compositionally biased region" description="Polar residues" evidence="1">
    <location>
        <begin position="388"/>
        <end position="405"/>
    </location>
</feature>
<evidence type="ECO:0000313" key="2">
    <source>
        <dbReference type="EMBL" id="EGO27726.1"/>
    </source>
</evidence>
<dbReference type="OrthoDB" id="3253137at2759"/>
<name>F8NPN5_SERL9</name>
<reference evidence="2" key="1">
    <citation type="submission" date="2011-04" db="EMBL/GenBank/DDBJ databases">
        <title>Evolution of plant cell wall degrading machinery underlies the functional diversity of forest fungi.</title>
        <authorList>
            <consortium name="US DOE Joint Genome Institute (JGI-PGF)"/>
            <person name="Eastwood D.C."/>
            <person name="Floudas D."/>
            <person name="Binder M."/>
            <person name="Majcherczyk A."/>
            <person name="Schneider P."/>
            <person name="Aerts A."/>
            <person name="Asiegbu F.O."/>
            <person name="Baker S.E."/>
            <person name="Barry K."/>
            <person name="Bendiksby M."/>
            <person name="Blumentritt M."/>
            <person name="Coutinho P.M."/>
            <person name="Cullen D."/>
            <person name="Cullen D."/>
            <person name="Gathman A."/>
            <person name="Goodell B."/>
            <person name="Henrissat B."/>
            <person name="Ihrmark K."/>
            <person name="Kauserud H."/>
            <person name="Kohler A."/>
            <person name="LaButti K."/>
            <person name="Lapidus A."/>
            <person name="Lavin J.L."/>
            <person name="Lee Y.-H."/>
            <person name="Lindquist E."/>
            <person name="Lilly W."/>
            <person name="Lucas S."/>
            <person name="Morin E."/>
            <person name="Murat C."/>
            <person name="Oguiza J.A."/>
            <person name="Park J."/>
            <person name="Pisabarro A.G."/>
            <person name="Riley R."/>
            <person name="Rosling A."/>
            <person name="Salamov A."/>
            <person name="Schmidt O."/>
            <person name="Schmutz J."/>
            <person name="Skrede I."/>
            <person name="Stenlid J."/>
            <person name="Wiebenga A."/>
            <person name="Xie X."/>
            <person name="Kues U."/>
            <person name="Hibbett D.S."/>
            <person name="Hoffmeister D."/>
            <person name="Hogberg N."/>
            <person name="Martin F."/>
            <person name="Grigoriev I.V."/>
            <person name="Watkinson S.C."/>
        </authorList>
    </citation>
    <scope>NUCLEOTIDE SEQUENCE</scope>
    <source>
        <strain evidence="2">S7.9</strain>
    </source>
</reference>
<gene>
    <name evidence="2" type="ORF">SERLADRAFT_461659</name>
</gene>
<organism>
    <name type="scientific">Serpula lacrymans var. lacrymans (strain S7.9)</name>
    <name type="common">Dry rot fungus</name>
    <dbReference type="NCBI Taxonomy" id="578457"/>
    <lineage>
        <taxon>Eukaryota</taxon>
        <taxon>Fungi</taxon>
        <taxon>Dikarya</taxon>
        <taxon>Basidiomycota</taxon>
        <taxon>Agaricomycotina</taxon>
        <taxon>Agaricomycetes</taxon>
        <taxon>Agaricomycetidae</taxon>
        <taxon>Boletales</taxon>
        <taxon>Coniophorineae</taxon>
        <taxon>Serpulaceae</taxon>
        <taxon>Serpula</taxon>
    </lineage>
</organism>
<dbReference type="HOGENOM" id="CLU_044501_0_0_1"/>
<sequence>MGKWTVGYHDEVLRAKMKSLVSGAIKRSKLENAEPWISYDTFVEELDSGDSFTTSIIDILVKELAERHFRHNEADRGLIADRTALSLKRLSNPVRVYGARSDWRGVVGRRGVDLTEYLSAPPDQDEMDEDDEDVNVSYEPANGGILEGARINSELYDAYGSQPPSWSGFPDSYPLRRSHFFRPSSADSSSADRTLPPLQDSSSTTRSNPWQFPAANGPFSSNLSRQGSIRRPARTRATDFNDFTSRRRSSIRQNTQESGSLRSETSAPIISHADVATSSSRPPPDEPISLPSAPARRFFPFGRTRRYEVVMPGTPLWAPSVSDEMILPIHPPLSSVSSSQSAPFTAPEPGHEVSEERSQAPRLRRGGLRAPESMLSRHTSPSPPTIQVDASSSPVVTLAPPSSNPHLEPASVPAGSEHPVDPGPNFLPPLVAEEII</sequence>
<dbReference type="RefSeq" id="XP_007315817.1">
    <property type="nucleotide sequence ID" value="XM_007315755.1"/>
</dbReference>
<dbReference type="AlphaFoldDB" id="F8NPN5"/>
<feature type="compositionally biased region" description="Polar residues" evidence="1">
    <location>
        <begin position="199"/>
        <end position="210"/>
    </location>
</feature>
<feature type="region of interest" description="Disordered" evidence="1">
    <location>
        <begin position="332"/>
        <end position="428"/>
    </location>
</feature>
<dbReference type="KEGG" id="sla:SERLADRAFT_461659"/>
<feature type="compositionally biased region" description="Polar residues" evidence="1">
    <location>
        <begin position="251"/>
        <end position="268"/>
    </location>
</feature>
<protein>
    <submittedName>
        <fullName evidence="2">Uncharacterized protein</fullName>
    </submittedName>
</protein>
<feature type="compositionally biased region" description="Polar residues" evidence="1">
    <location>
        <begin position="218"/>
        <end position="227"/>
    </location>
</feature>